<keyword evidence="4" id="KW-0804">Transcription</keyword>
<comment type="caution">
    <text evidence="6">The sequence shown here is derived from an EMBL/GenBank/DDBJ whole genome shotgun (WGS) entry which is preliminary data.</text>
</comment>
<dbReference type="PRINTS" id="PR00039">
    <property type="entry name" value="HTHLYSR"/>
</dbReference>
<keyword evidence="7" id="KW-1185">Reference proteome</keyword>
<evidence type="ECO:0000259" key="5">
    <source>
        <dbReference type="PROSITE" id="PS50931"/>
    </source>
</evidence>
<dbReference type="RefSeq" id="WP_208428042.1">
    <property type="nucleotide sequence ID" value="NZ_JAEPRJ010000001.1"/>
</dbReference>
<evidence type="ECO:0000313" key="6">
    <source>
        <dbReference type="EMBL" id="MBK5896475.1"/>
    </source>
</evidence>
<evidence type="ECO:0000256" key="1">
    <source>
        <dbReference type="ARBA" id="ARBA00009437"/>
    </source>
</evidence>
<dbReference type="InterPro" id="IPR036390">
    <property type="entry name" value="WH_DNA-bd_sf"/>
</dbReference>
<comment type="similarity">
    <text evidence="1">Belongs to the LysR transcriptional regulatory family.</text>
</comment>
<organism evidence="6 7">
    <name type="scientific">Catonella massiliensis</name>
    <dbReference type="NCBI Taxonomy" id="2799636"/>
    <lineage>
        <taxon>Bacteria</taxon>
        <taxon>Bacillati</taxon>
        <taxon>Bacillota</taxon>
        <taxon>Clostridia</taxon>
        <taxon>Lachnospirales</taxon>
        <taxon>Lachnospiraceae</taxon>
        <taxon>Catonella</taxon>
    </lineage>
</organism>
<feature type="domain" description="HTH lysR-type" evidence="5">
    <location>
        <begin position="1"/>
        <end position="58"/>
    </location>
</feature>
<keyword evidence="3" id="KW-0238">DNA-binding</keyword>
<dbReference type="InterPro" id="IPR005119">
    <property type="entry name" value="LysR_subst-bd"/>
</dbReference>
<dbReference type="Pfam" id="PF00126">
    <property type="entry name" value="HTH_1"/>
    <property type="match status" value="1"/>
</dbReference>
<evidence type="ECO:0000256" key="4">
    <source>
        <dbReference type="ARBA" id="ARBA00023163"/>
    </source>
</evidence>
<proteinExistence type="inferred from homology"/>
<dbReference type="SUPFAM" id="SSF53850">
    <property type="entry name" value="Periplasmic binding protein-like II"/>
    <property type="match status" value="1"/>
</dbReference>
<evidence type="ECO:0000256" key="2">
    <source>
        <dbReference type="ARBA" id="ARBA00023015"/>
    </source>
</evidence>
<dbReference type="Proteomes" id="UP000604730">
    <property type="component" value="Unassembled WGS sequence"/>
</dbReference>
<reference evidence="6 7" key="1">
    <citation type="submission" date="2021-01" db="EMBL/GenBank/DDBJ databases">
        <title>Isolation and description of Catonella massiliensis sp. nov., a novel Catonella species, isolated from a stable periodontitis subject.</title>
        <authorList>
            <person name="Antezack A."/>
            <person name="Boxberger M."/>
            <person name="La Scola B."/>
            <person name="Monnet-Corti V."/>
        </authorList>
    </citation>
    <scope>NUCLEOTIDE SEQUENCE [LARGE SCALE GENOMIC DNA]</scope>
    <source>
        <strain evidence="6 7">Marseille-Q4567</strain>
    </source>
</reference>
<evidence type="ECO:0000313" key="7">
    <source>
        <dbReference type="Proteomes" id="UP000604730"/>
    </source>
</evidence>
<dbReference type="Pfam" id="PF03466">
    <property type="entry name" value="LysR_substrate"/>
    <property type="match status" value="1"/>
</dbReference>
<dbReference type="CDD" id="cd05466">
    <property type="entry name" value="PBP2_LTTR_substrate"/>
    <property type="match status" value="1"/>
</dbReference>
<name>A0ABS1IXD7_9FIRM</name>
<keyword evidence="2" id="KW-0805">Transcription regulation</keyword>
<dbReference type="InterPro" id="IPR036388">
    <property type="entry name" value="WH-like_DNA-bd_sf"/>
</dbReference>
<dbReference type="SUPFAM" id="SSF46785">
    <property type="entry name" value="Winged helix' DNA-binding domain"/>
    <property type="match status" value="1"/>
</dbReference>
<sequence length="299" mass="34123">MTLQQLRYVIEVAKTGSMNVAAKQLFVSQPSLSMAIRELENDVHISIFERTTKGVVITAEGEEFLGYARQIINQVELLEDKYIEAGQIKKKFGVSAQHYSFAVKAFVEMVKGFDMDKYEFAIREARTHDVIHDVVTGKSEIGILYTNDFNEKVLNKIFKDNQLEFVHLFTCEGYAYLWKNHPLAGKKVIALEELQDYPCLSFEQGDNNSFYFAEEILSTYDFKKTIKSNDRATNLNLMVGLNAFTLCSGIICEELNGSDYIAVKLAKEVTMDIGYIKRAHMNMSEIGELYIEEIKKYVG</sequence>
<protein>
    <submittedName>
        <fullName evidence="6">LysR family transcriptional regulator</fullName>
    </submittedName>
</protein>
<dbReference type="PROSITE" id="PS50931">
    <property type="entry name" value="HTH_LYSR"/>
    <property type="match status" value="1"/>
</dbReference>
<evidence type="ECO:0000256" key="3">
    <source>
        <dbReference type="ARBA" id="ARBA00023125"/>
    </source>
</evidence>
<dbReference type="PANTHER" id="PTHR30346:SF0">
    <property type="entry name" value="HCA OPERON TRANSCRIPTIONAL ACTIVATOR HCAR"/>
    <property type="match status" value="1"/>
</dbReference>
<dbReference type="EMBL" id="JAEPRJ010000001">
    <property type="protein sequence ID" value="MBK5896475.1"/>
    <property type="molecule type" value="Genomic_DNA"/>
</dbReference>
<gene>
    <name evidence="6" type="ORF">JJN12_01565</name>
</gene>
<dbReference type="InterPro" id="IPR000847">
    <property type="entry name" value="LysR_HTH_N"/>
</dbReference>
<dbReference type="Gene3D" id="1.10.10.10">
    <property type="entry name" value="Winged helix-like DNA-binding domain superfamily/Winged helix DNA-binding domain"/>
    <property type="match status" value="1"/>
</dbReference>
<accession>A0ABS1IXD7</accession>
<dbReference type="PANTHER" id="PTHR30346">
    <property type="entry name" value="TRANSCRIPTIONAL DUAL REGULATOR HCAR-RELATED"/>
    <property type="match status" value="1"/>
</dbReference>
<dbReference type="Gene3D" id="3.40.190.290">
    <property type="match status" value="1"/>
</dbReference>